<proteinExistence type="predicted"/>
<dbReference type="PROSITE" id="PS50943">
    <property type="entry name" value="HTH_CROC1"/>
    <property type="match status" value="1"/>
</dbReference>
<evidence type="ECO:0000259" key="2">
    <source>
        <dbReference type="PROSITE" id="PS50943"/>
    </source>
</evidence>
<dbReference type="SUPFAM" id="SSF47413">
    <property type="entry name" value="lambda repressor-like DNA-binding domains"/>
    <property type="match status" value="1"/>
</dbReference>
<accession>A0ABW7D5U3</accession>
<dbReference type="InterPro" id="IPR010982">
    <property type="entry name" value="Lambda_DNA-bd_dom_sf"/>
</dbReference>
<keyword evidence="4" id="KW-1185">Reference proteome</keyword>
<dbReference type="CDD" id="cd00093">
    <property type="entry name" value="HTH_XRE"/>
    <property type="match status" value="1"/>
</dbReference>
<dbReference type="Gene3D" id="1.10.260.40">
    <property type="entry name" value="lambda repressor-like DNA-binding domains"/>
    <property type="match status" value="1"/>
</dbReference>
<comment type="caution">
    <text evidence="3">The sequence shown here is derived from an EMBL/GenBank/DDBJ whole genome shotgun (WGS) entry which is preliminary data.</text>
</comment>
<name>A0ABW7D5U3_9GAMM</name>
<feature type="compositionally biased region" description="Basic and acidic residues" evidence="1">
    <location>
        <begin position="147"/>
        <end position="162"/>
    </location>
</feature>
<evidence type="ECO:0000256" key="1">
    <source>
        <dbReference type="SAM" id="MobiDB-lite"/>
    </source>
</evidence>
<feature type="region of interest" description="Disordered" evidence="1">
    <location>
        <begin position="141"/>
        <end position="162"/>
    </location>
</feature>
<evidence type="ECO:0000313" key="3">
    <source>
        <dbReference type="EMBL" id="MFG6111154.1"/>
    </source>
</evidence>
<gene>
    <name evidence="3" type="ORF">ACEU0G_001043</name>
</gene>
<reference evidence="3 4" key="1">
    <citation type="submission" date="2024-09" db="EMBL/GenBank/DDBJ databases">
        <authorList>
            <consortium name="All-Russian atlas of soil microorganisms"/>
            <consortium name="as a basis for the search for new antimicrobial producers and enzymes with unique properties"/>
            <person name="Sokolova E.A."/>
            <person name="Voronina E.N."/>
        </authorList>
    </citation>
    <scope>NUCLEOTIDE SEQUENCE [LARGE SCALE GENOMIC DNA]</scope>
    <source>
        <strain evidence="3 4">AF-22b-331.1</strain>
    </source>
</reference>
<dbReference type="Proteomes" id="UP001605261">
    <property type="component" value="Unassembled WGS sequence"/>
</dbReference>
<dbReference type="InterPro" id="IPR001387">
    <property type="entry name" value="Cro/C1-type_HTH"/>
</dbReference>
<dbReference type="EMBL" id="JBHGCJ010000017">
    <property type="protein sequence ID" value="MFG6111154.1"/>
    <property type="molecule type" value="Genomic_DNA"/>
</dbReference>
<organism evidence="3 4">
    <name type="scientific">Stenotrophomonas nematodicola</name>
    <dbReference type="NCBI Taxonomy" id="2656746"/>
    <lineage>
        <taxon>Bacteria</taxon>
        <taxon>Pseudomonadati</taxon>
        <taxon>Pseudomonadota</taxon>
        <taxon>Gammaproteobacteria</taxon>
        <taxon>Lysobacterales</taxon>
        <taxon>Lysobacteraceae</taxon>
        <taxon>Stenotrophomonas</taxon>
    </lineage>
</organism>
<dbReference type="RefSeq" id="WP_394164523.1">
    <property type="nucleotide sequence ID" value="NZ_JBHGCJ010000017.1"/>
</dbReference>
<protein>
    <submittedName>
        <fullName evidence="3">YdaS family helix-turn-helix protein</fullName>
    </submittedName>
</protein>
<evidence type="ECO:0000313" key="4">
    <source>
        <dbReference type="Proteomes" id="UP001605261"/>
    </source>
</evidence>
<sequence>MDIPSYRKEKGLSQAAFAALLTETGTPATQGLVSQWEKGTTAIRAERAIQIDLATGGAVSRFELLPAVFGPQPVQSERPAIAALVDTRMSKRALRSKFGFKTDAHLAKVLKLPLAEVEAWPEEQSVPALPQVLRLLGVQEQPAAEAAHQDPDADRIVTVEAA</sequence>
<feature type="domain" description="HTH cro/C1-type" evidence="2">
    <location>
        <begin position="6"/>
        <end position="62"/>
    </location>
</feature>